<dbReference type="InterPro" id="IPR050223">
    <property type="entry name" value="D-isomer_2-hydroxyacid_DH"/>
</dbReference>
<dbReference type="GO" id="GO:0016618">
    <property type="term" value="F:hydroxypyruvate reductase [NAD(P)H] activity"/>
    <property type="evidence" value="ECO:0007669"/>
    <property type="project" value="TreeGrafter"/>
</dbReference>
<dbReference type="Gene3D" id="3.40.50.720">
    <property type="entry name" value="NAD(P)-binding Rossmann-like Domain"/>
    <property type="match status" value="2"/>
</dbReference>
<keyword evidence="2 4" id="KW-0560">Oxidoreductase</keyword>
<dbReference type="PANTHER" id="PTHR10996">
    <property type="entry name" value="2-HYDROXYACID DEHYDROGENASE-RELATED"/>
    <property type="match status" value="1"/>
</dbReference>
<dbReference type="SUPFAM" id="SSF52283">
    <property type="entry name" value="Formate/glycerate dehydrogenase catalytic domain-like"/>
    <property type="match status" value="1"/>
</dbReference>
<feature type="domain" description="D-isomer specific 2-hydroxyacid dehydrogenase NAD-binding" evidence="6">
    <location>
        <begin position="103"/>
        <end position="275"/>
    </location>
</feature>
<dbReference type="Pfam" id="PF02826">
    <property type="entry name" value="2-Hacid_dh_C"/>
    <property type="match status" value="1"/>
</dbReference>
<dbReference type="InterPro" id="IPR036291">
    <property type="entry name" value="NAD(P)-bd_dom_sf"/>
</dbReference>
<feature type="domain" description="D-isomer specific 2-hydroxyacid dehydrogenase catalytic" evidence="5">
    <location>
        <begin position="8"/>
        <end position="298"/>
    </location>
</feature>
<evidence type="ECO:0000256" key="3">
    <source>
        <dbReference type="ARBA" id="ARBA00023027"/>
    </source>
</evidence>
<dbReference type="SUPFAM" id="SSF51735">
    <property type="entry name" value="NAD(P)-binding Rossmann-fold domains"/>
    <property type="match status" value="1"/>
</dbReference>
<evidence type="ECO:0000256" key="1">
    <source>
        <dbReference type="ARBA" id="ARBA00022857"/>
    </source>
</evidence>
<evidence type="ECO:0000313" key="7">
    <source>
        <dbReference type="EMBL" id="MBD0415602.1"/>
    </source>
</evidence>
<dbReference type="Proteomes" id="UP000643405">
    <property type="component" value="Unassembled WGS sequence"/>
</dbReference>
<evidence type="ECO:0000256" key="4">
    <source>
        <dbReference type="RuleBase" id="RU003719"/>
    </source>
</evidence>
<dbReference type="CDD" id="cd12156">
    <property type="entry name" value="HPPR"/>
    <property type="match status" value="1"/>
</dbReference>
<name>A0A8J6U8D1_9HYPH</name>
<dbReference type="GO" id="GO:0030267">
    <property type="term" value="F:glyoxylate reductase (NADPH) activity"/>
    <property type="evidence" value="ECO:0007669"/>
    <property type="project" value="TreeGrafter"/>
</dbReference>
<sequence>MISKEEVLVVAAIPPELERRLTADFHLRKIRPEETETLPHRVVLTTSMAGIDADLMERLPNLELIACNGTGLERIDVDAATARGISVCNTPNAVVDDTADFAIGLIYATVRRLVEGDRFVRSGRWRTERMTTSRRVSSRRLGIVGLGKIGKVVAARAAALGMEVSYTARSAKPELPYRFVGDVVDLARVVDVLILCCPGGAETANLVDAQVLAALGPEGILINISRGSVVDEPALIAALEARTIAGAGLDVFAQEPEIDERFFALPNVVLEPHYAAVTLETRYDMADTLHAAIAAHLHSSLS</sequence>
<dbReference type="Pfam" id="PF00389">
    <property type="entry name" value="2-Hacid_dh"/>
    <property type="match status" value="1"/>
</dbReference>
<organism evidence="7 8">
    <name type="scientific">Oryzicola mucosus</name>
    <dbReference type="NCBI Taxonomy" id="2767425"/>
    <lineage>
        <taxon>Bacteria</taxon>
        <taxon>Pseudomonadati</taxon>
        <taxon>Pseudomonadota</taxon>
        <taxon>Alphaproteobacteria</taxon>
        <taxon>Hyphomicrobiales</taxon>
        <taxon>Phyllobacteriaceae</taxon>
        <taxon>Oryzicola</taxon>
    </lineage>
</organism>
<keyword evidence="8" id="KW-1185">Reference proteome</keyword>
<evidence type="ECO:0000256" key="2">
    <source>
        <dbReference type="ARBA" id="ARBA00023002"/>
    </source>
</evidence>
<evidence type="ECO:0000259" key="6">
    <source>
        <dbReference type="Pfam" id="PF02826"/>
    </source>
</evidence>
<protein>
    <submittedName>
        <fullName evidence="7">2-hydroxyacid dehydrogenase</fullName>
    </submittedName>
</protein>
<keyword evidence="3" id="KW-0520">NAD</keyword>
<evidence type="ECO:0000313" key="8">
    <source>
        <dbReference type="Proteomes" id="UP000643405"/>
    </source>
</evidence>
<reference evidence="7" key="1">
    <citation type="submission" date="2020-09" db="EMBL/GenBank/DDBJ databases">
        <title>Genome seq and assembly of Tianweitania sp.</title>
        <authorList>
            <person name="Chhetri G."/>
        </authorList>
    </citation>
    <scope>NUCLEOTIDE SEQUENCE</scope>
    <source>
        <strain evidence="7">Rool2</strain>
    </source>
</reference>
<dbReference type="GO" id="GO:0051287">
    <property type="term" value="F:NAD binding"/>
    <property type="evidence" value="ECO:0007669"/>
    <property type="project" value="InterPro"/>
</dbReference>
<dbReference type="FunFam" id="3.40.50.720:FF:000213">
    <property type="entry name" value="Putative 2-hydroxyacid dehydrogenase"/>
    <property type="match status" value="1"/>
</dbReference>
<dbReference type="PANTHER" id="PTHR10996:SF178">
    <property type="entry name" value="2-HYDROXYACID DEHYDROGENASE YGL185C-RELATED"/>
    <property type="match status" value="1"/>
</dbReference>
<dbReference type="RefSeq" id="WP_188165003.1">
    <property type="nucleotide sequence ID" value="NZ_JACVVX010000003.1"/>
</dbReference>
<dbReference type="GO" id="GO:0005829">
    <property type="term" value="C:cytosol"/>
    <property type="evidence" value="ECO:0007669"/>
    <property type="project" value="TreeGrafter"/>
</dbReference>
<accession>A0A8J6U8D1</accession>
<keyword evidence="1" id="KW-0521">NADP</keyword>
<dbReference type="InterPro" id="IPR006140">
    <property type="entry name" value="D-isomer_DH_NAD-bd"/>
</dbReference>
<proteinExistence type="inferred from homology"/>
<dbReference type="AlphaFoldDB" id="A0A8J6U8D1"/>
<evidence type="ECO:0000259" key="5">
    <source>
        <dbReference type="Pfam" id="PF00389"/>
    </source>
</evidence>
<gene>
    <name evidence="7" type="ORF">ICI42_13110</name>
</gene>
<comment type="caution">
    <text evidence="7">The sequence shown here is derived from an EMBL/GenBank/DDBJ whole genome shotgun (WGS) entry which is preliminary data.</text>
</comment>
<comment type="similarity">
    <text evidence="4">Belongs to the D-isomer specific 2-hydroxyacid dehydrogenase family.</text>
</comment>
<dbReference type="InterPro" id="IPR006139">
    <property type="entry name" value="D-isomer_2_OHA_DH_cat_dom"/>
</dbReference>
<dbReference type="EMBL" id="JACVVX010000003">
    <property type="protein sequence ID" value="MBD0415602.1"/>
    <property type="molecule type" value="Genomic_DNA"/>
</dbReference>